<accession>A0A8C5TU26</accession>
<proteinExistence type="predicted"/>
<name>A0A8C5TU26_9PASS</name>
<evidence type="ECO:0000313" key="2">
    <source>
        <dbReference type="Proteomes" id="UP000694560"/>
    </source>
</evidence>
<keyword evidence="2" id="KW-1185">Reference proteome</keyword>
<protein>
    <submittedName>
        <fullName evidence="1">Uncharacterized protein</fullName>
    </submittedName>
</protein>
<dbReference type="Ensembl" id="ENSMCST00000009873.1">
    <property type="protein sequence ID" value="ENSMCSP00000009634.1"/>
    <property type="gene ID" value="ENSMCSG00000006823.1"/>
</dbReference>
<reference evidence="1" key="2">
    <citation type="submission" date="2025-09" db="UniProtKB">
        <authorList>
            <consortium name="Ensembl"/>
        </authorList>
    </citation>
    <scope>IDENTIFICATION</scope>
</reference>
<dbReference type="AlphaFoldDB" id="A0A8C5TU26"/>
<dbReference type="Proteomes" id="UP000694560">
    <property type="component" value="Unplaced"/>
</dbReference>
<evidence type="ECO:0000313" key="1">
    <source>
        <dbReference type="Ensembl" id="ENSMCSP00000009634.1"/>
    </source>
</evidence>
<sequence>HRDPSCAQRSSLCPETLTVPRDSHCAQTLTVPRNLTVPRDPPVPSLCPEISLCPETSLCPDPHCAQRLSLLPRDLTVPRDSHCCEQLLCSAARSCCTESRGDSDRAGPVCSRTPGKGTEAAQVPQCHGWRGELPCACQRVSGVLQFPLAACDCWAEHREQRRNVPFPKAERGSNMK</sequence>
<organism evidence="1 2">
    <name type="scientific">Malurus cyaneus samueli</name>
    <dbReference type="NCBI Taxonomy" id="2593467"/>
    <lineage>
        <taxon>Eukaryota</taxon>
        <taxon>Metazoa</taxon>
        <taxon>Chordata</taxon>
        <taxon>Craniata</taxon>
        <taxon>Vertebrata</taxon>
        <taxon>Euteleostomi</taxon>
        <taxon>Archelosauria</taxon>
        <taxon>Archosauria</taxon>
        <taxon>Dinosauria</taxon>
        <taxon>Saurischia</taxon>
        <taxon>Theropoda</taxon>
        <taxon>Coelurosauria</taxon>
        <taxon>Aves</taxon>
        <taxon>Neognathae</taxon>
        <taxon>Neoaves</taxon>
        <taxon>Telluraves</taxon>
        <taxon>Australaves</taxon>
        <taxon>Passeriformes</taxon>
        <taxon>Meliphagoidea</taxon>
        <taxon>Maluridae</taxon>
        <taxon>Malurus</taxon>
    </lineage>
</organism>
<reference evidence="1" key="1">
    <citation type="submission" date="2025-08" db="UniProtKB">
        <authorList>
            <consortium name="Ensembl"/>
        </authorList>
    </citation>
    <scope>IDENTIFICATION</scope>
</reference>